<dbReference type="Pfam" id="PF00496">
    <property type="entry name" value="SBP_bac_5"/>
    <property type="match status" value="1"/>
</dbReference>
<feature type="signal peptide" evidence="4">
    <location>
        <begin position="1"/>
        <end position="24"/>
    </location>
</feature>
<proteinExistence type="inferred from homology"/>
<dbReference type="Proteomes" id="UP000292781">
    <property type="component" value="Unassembled WGS sequence"/>
</dbReference>
<organism evidence="6 7">
    <name type="scientific">Siculibacillus lacustris</name>
    <dbReference type="NCBI Taxonomy" id="1549641"/>
    <lineage>
        <taxon>Bacteria</taxon>
        <taxon>Pseudomonadati</taxon>
        <taxon>Pseudomonadota</taxon>
        <taxon>Alphaproteobacteria</taxon>
        <taxon>Hyphomicrobiales</taxon>
        <taxon>Ancalomicrobiaceae</taxon>
        <taxon>Siculibacillus</taxon>
    </lineage>
</organism>
<dbReference type="InterPro" id="IPR000914">
    <property type="entry name" value="SBP_5_dom"/>
</dbReference>
<comment type="caution">
    <text evidence="6">The sequence shown here is derived from an EMBL/GenBank/DDBJ whole genome shotgun (WGS) entry which is preliminary data.</text>
</comment>
<dbReference type="PIRSF" id="PIRSF002741">
    <property type="entry name" value="MppA"/>
    <property type="match status" value="1"/>
</dbReference>
<dbReference type="Gene3D" id="3.90.76.10">
    <property type="entry name" value="Dipeptide-binding Protein, Domain 1"/>
    <property type="match status" value="1"/>
</dbReference>
<dbReference type="GO" id="GO:0030288">
    <property type="term" value="C:outer membrane-bounded periplasmic space"/>
    <property type="evidence" value="ECO:0007669"/>
    <property type="project" value="UniProtKB-ARBA"/>
</dbReference>
<feature type="chain" id="PRO_5020674135" evidence="4">
    <location>
        <begin position="25"/>
        <end position="511"/>
    </location>
</feature>
<accession>A0A4Q9VXT2</accession>
<name>A0A4Q9VXT2_9HYPH</name>
<feature type="domain" description="Solute-binding protein family 5" evidence="5">
    <location>
        <begin position="73"/>
        <end position="417"/>
    </location>
</feature>
<evidence type="ECO:0000256" key="2">
    <source>
        <dbReference type="ARBA" id="ARBA00005695"/>
    </source>
</evidence>
<dbReference type="GO" id="GO:0015833">
    <property type="term" value="P:peptide transport"/>
    <property type="evidence" value="ECO:0007669"/>
    <property type="project" value="TreeGrafter"/>
</dbReference>
<comment type="similarity">
    <text evidence="2">Belongs to the bacterial solute-binding protein 5 family.</text>
</comment>
<evidence type="ECO:0000313" key="7">
    <source>
        <dbReference type="Proteomes" id="UP000292781"/>
    </source>
</evidence>
<dbReference type="InterPro" id="IPR039424">
    <property type="entry name" value="SBP_5"/>
</dbReference>
<evidence type="ECO:0000259" key="5">
    <source>
        <dbReference type="Pfam" id="PF00496"/>
    </source>
</evidence>
<dbReference type="Gene3D" id="3.40.190.10">
    <property type="entry name" value="Periplasmic binding protein-like II"/>
    <property type="match status" value="1"/>
</dbReference>
<keyword evidence="7" id="KW-1185">Reference proteome</keyword>
<comment type="subcellular location">
    <subcellularLocation>
        <location evidence="1">Periplasm</location>
    </subcellularLocation>
</comment>
<dbReference type="Gene3D" id="3.10.105.10">
    <property type="entry name" value="Dipeptide-binding Protein, Domain 3"/>
    <property type="match status" value="1"/>
</dbReference>
<reference evidence="6 7" key="1">
    <citation type="submission" date="2019-02" db="EMBL/GenBank/DDBJ databases">
        <title>Siculibacillus lacustris gen. nov., sp. nov., a new rosette-forming bacterium isolated from a freshwater crater lake (Lake St. Ana, Romania).</title>
        <authorList>
            <person name="Felfoldi T."/>
            <person name="Marton Z."/>
            <person name="Szabo A."/>
            <person name="Mentes A."/>
            <person name="Boka K."/>
            <person name="Marialigeti K."/>
            <person name="Mathe I."/>
            <person name="Koncz M."/>
            <person name="Schumann P."/>
            <person name="Toth E."/>
        </authorList>
    </citation>
    <scope>NUCLEOTIDE SEQUENCE [LARGE SCALE GENOMIC DNA]</scope>
    <source>
        <strain evidence="6 7">SA-279</strain>
    </source>
</reference>
<dbReference type="PANTHER" id="PTHR30290">
    <property type="entry name" value="PERIPLASMIC BINDING COMPONENT OF ABC TRANSPORTER"/>
    <property type="match status" value="1"/>
</dbReference>
<dbReference type="CDD" id="cd08502">
    <property type="entry name" value="PBP2_NikA_DppA_OppA_like_16"/>
    <property type="match status" value="1"/>
</dbReference>
<evidence type="ECO:0000256" key="1">
    <source>
        <dbReference type="ARBA" id="ARBA00004418"/>
    </source>
</evidence>
<dbReference type="PANTHER" id="PTHR30290:SF38">
    <property type="entry name" value="D,D-DIPEPTIDE-BINDING PERIPLASMIC PROTEIN DDPA-RELATED"/>
    <property type="match status" value="1"/>
</dbReference>
<evidence type="ECO:0000256" key="3">
    <source>
        <dbReference type="ARBA" id="ARBA00022729"/>
    </source>
</evidence>
<dbReference type="EMBL" id="SJFN01000001">
    <property type="protein sequence ID" value="TBW41316.1"/>
    <property type="molecule type" value="Genomic_DNA"/>
</dbReference>
<gene>
    <name evidence="6" type="ORF">EYW49_00910</name>
</gene>
<dbReference type="GO" id="GO:1904680">
    <property type="term" value="F:peptide transmembrane transporter activity"/>
    <property type="evidence" value="ECO:0007669"/>
    <property type="project" value="TreeGrafter"/>
</dbReference>
<dbReference type="GO" id="GO:0043190">
    <property type="term" value="C:ATP-binding cassette (ABC) transporter complex"/>
    <property type="evidence" value="ECO:0007669"/>
    <property type="project" value="InterPro"/>
</dbReference>
<keyword evidence="3 4" id="KW-0732">Signal</keyword>
<evidence type="ECO:0000256" key="4">
    <source>
        <dbReference type="SAM" id="SignalP"/>
    </source>
</evidence>
<dbReference type="AlphaFoldDB" id="A0A4Q9VXT2"/>
<evidence type="ECO:0000313" key="6">
    <source>
        <dbReference type="EMBL" id="TBW41316.1"/>
    </source>
</evidence>
<sequence length="511" mass="55301">MKNSVRILLSTAVALVCIGGPAVADPMRGGVVDVATIGEPPTLDPVSSTADLVGIISQHMFETLYTFDKNWAVTPLLAAAMPKVSADGTVYTIELRPGVTFHDGTAMTSKDVVASLQRWLKIGSRGKQVAANVVSIEPAGDLAVKITLKSAYAPLTAFLAFNNSAAIVIPAANNEDTLTKFVGTGPYMLKERKPDQYVQLVRFPGYASRAGDPDGYGGARKQYLDEIRFVPVPDANTRVEGAVAGQFGYVDSLPIESFARVKAGKDVPMMLKPFGWPMFVMNTKQGVLADLGLRKAIQAALAPEDMLTAAFGSKEFFAVEGSMYPKDYVWATDAGTDAYKPQGDTAAASALLKKANYDPSKPIRILTSRQYEFHYKMALVAQEYLKAAGFAVQLDVVEWATLIQRRADPALWDIYITHSPFLPEPALIGFMSDAAPGWWTSPAKTAAIGAFNTETDPAKRLKLWAEVQKVIYAEAPAFKVGNFNALAAKSPKLEGVAAAPWPYFWNAWLEK</sequence>
<protein>
    <submittedName>
        <fullName evidence="6">ABC transporter substrate-binding protein</fullName>
    </submittedName>
</protein>
<dbReference type="OrthoDB" id="9803988at2"/>
<dbReference type="InterPro" id="IPR030678">
    <property type="entry name" value="Peptide/Ni-bd"/>
</dbReference>
<dbReference type="RefSeq" id="WP_131304966.1">
    <property type="nucleotide sequence ID" value="NZ_SJFN01000001.1"/>
</dbReference>
<dbReference type="SUPFAM" id="SSF53850">
    <property type="entry name" value="Periplasmic binding protein-like II"/>
    <property type="match status" value="1"/>
</dbReference>